<dbReference type="Proteomes" id="UP000035682">
    <property type="component" value="Unplaced"/>
</dbReference>
<gene>
    <name evidence="7 9 10" type="ORF">SRAE_2000408700</name>
</gene>
<dbReference type="InterPro" id="IPR001046">
    <property type="entry name" value="NRAMP_fam"/>
</dbReference>
<evidence type="ECO:0000256" key="2">
    <source>
        <dbReference type="ARBA" id="ARBA00006670"/>
    </source>
</evidence>
<feature type="transmembrane region" description="Helical" evidence="6">
    <location>
        <begin position="148"/>
        <end position="166"/>
    </location>
</feature>
<sequence length="541" mass="61692">MKKEEGKKEIEDIPADILDVKVYISDEEDSRFINWKKLWSFTGPGFLMSIAYLDPGNIESDLQSGAMTQYRLIWVLLSAHILGLILQRLAARIGVVTGKHMAEIAYYYYPKYPRWILWIMVEIAIIASDMQEVIGTAIALYLLSDKKIPLWGGVLITIIDTFTFLFLDKYGIRKFEAFFAFLIAVMAGTFGYQFVSMPESFGMLMKGTFIPWCQNCNSDQILQGVSIIGAVVMPHNFYLHSALVKSRAVDRTNKNKIVEANKYFFIDATISLTISFVINFFVVSVFGKGLYNKTNADVYNECQNPNNGLPDYYKDVFPNNNDIAISDIYHAGIFLGCSVGVTALYIWAIGIIASGQSSTMTGTYAGQFAMEGFLQIKISRWKRILITRSLAILPTIIVTIFSQGVNHITGLNDLLNAVMMIQLPFAIFPVLTFTGDHNLMHSFSICLFQKIFASIVCIFIMAVNYYFLYDYINERISNLWFLWIVVAIFALFYTLFTIYIAVYCFIALGVIKFTSMNKMLKKMFPQPQYEHFKKPWMELVN</sequence>
<feature type="transmembrane region" description="Helical" evidence="6">
    <location>
        <begin position="328"/>
        <end position="353"/>
    </location>
</feature>
<protein>
    <submittedName>
        <fullName evidence="7 9">Natural resistance-associated macrophage protein 2</fullName>
    </submittedName>
</protein>
<feature type="transmembrane region" description="Helical" evidence="6">
    <location>
        <begin position="480"/>
        <end position="513"/>
    </location>
</feature>
<keyword evidence="3 6" id="KW-0812">Transmembrane</keyword>
<dbReference type="eggNOG" id="KOG1291">
    <property type="taxonomic scope" value="Eukaryota"/>
</dbReference>
<comment type="subcellular location">
    <subcellularLocation>
        <location evidence="1">Membrane</location>
        <topology evidence="1">Multi-pass membrane protein</topology>
    </subcellularLocation>
</comment>
<dbReference type="GO" id="GO:0055071">
    <property type="term" value="P:manganese ion homeostasis"/>
    <property type="evidence" value="ECO:0007669"/>
    <property type="project" value="EnsemblMetazoa"/>
</dbReference>
<comment type="similarity">
    <text evidence="2">Belongs to the NRAMP family.</text>
</comment>
<dbReference type="AlphaFoldDB" id="A0A090LMN9"/>
<dbReference type="PRINTS" id="PR00447">
    <property type="entry name" value="NATRESASSCMP"/>
</dbReference>
<dbReference type="GO" id="GO:0015086">
    <property type="term" value="F:cadmium ion transmembrane transporter activity"/>
    <property type="evidence" value="ECO:0007669"/>
    <property type="project" value="TreeGrafter"/>
</dbReference>
<dbReference type="WormBase" id="SRAE_2000408700">
    <property type="protein sequence ID" value="SRP07714"/>
    <property type="gene ID" value="WBGene00264315"/>
</dbReference>
<dbReference type="WBParaSite" id="SRAE_2000408700.1">
    <property type="protein sequence ID" value="SRAE_2000408700.1"/>
    <property type="gene ID" value="WBGene00264315"/>
</dbReference>
<dbReference type="GO" id="GO:0050829">
    <property type="term" value="P:defense response to Gram-negative bacterium"/>
    <property type="evidence" value="ECO:0007669"/>
    <property type="project" value="EnsemblMetazoa"/>
</dbReference>
<dbReference type="GO" id="GO:0005384">
    <property type="term" value="F:manganese ion transmembrane transporter activity"/>
    <property type="evidence" value="ECO:0007669"/>
    <property type="project" value="TreeGrafter"/>
</dbReference>
<evidence type="ECO:0000256" key="4">
    <source>
        <dbReference type="ARBA" id="ARBA00022989"/>
    </source>
</evidence>
<evidence type="ECO:0000313" key="7">
    <source>
        <dbReference type="EMBL" id="CEF69438.1"/>
    </source>
</evidence>
<feature type="transmembrane region" description="Helical" evidence="6">
    <location>
        <begin position="264"/>
        <end position="286"/>
    </location>
</feature>
<feature type="transmembrane region" description="Helical" evidence="6">
    <location>
        <begin position="38"/>
        <end position="53"/>
    </location>
</feature>
<dbReference type="HAMAP" id="MF_00221">
    <property type="entry name" value="NRAMP"/>
    <property type="match status" value="1"/>
</dbReference>
<dbReference type="GO" id="GO:0016324">
    <property type="term" value="C:apical plasma membrane"/>
    <property type="evidence" value="ECO:0007669"/>
    <property type="project" value="EnsemblMetazoa"/>
</dbReference>
<dbReference type="GO" id="GO:0010042">
    <property type="term" value="P:response to manganese ion"/>
    <property type="evidence" value="ECO:0007669"/>
    <property type="project" value="EnsemblMetazoa"/>
</dbReference>
<dbReference type="STRING" id="34506.A0A090LMN9"/>
<dbReference type="GO" id="GO:0033212">
    <property type="term" value="P:iron import into cell"/>
    <property type="evidence" value="ECO:0007669"/>
    <property type="project" value="EnsemblMetazoa"/>
</dbReference>
<feature type="transmembrane region" description="Helical" evidence="6">
    <location>
        <begin position="178"/>
        <end position="195"/>
    </location>
</feature>
<reference evidence="7 8" key="1">
    <citation type="submission" date="2014-09" db="EMBL/GenBank/DDBJ databases">
        <authorList>
            <person name="Martin A.A."/>
        </authorList>
    </citation>
    <scope>NUCLEOTIDE SEQUENCE</scope>
    <source>
        <strain evidence="8">ED321</strain>
        <strain evidence="7">ED321 Heterogonic</strain>
    </source>
</reference>
<feature type="transmembrane region" description="Helical" evidence="6">
    <location>
        <begin position="73"/>
        <end position="95"/>
    </location>
</feature>
<dbReference type="GO" id="GO:0006979">
    <property type="term" value="P:response to oxidative stress"/>
    <property type="evidence" value="ECO:0007669"/>
    <property type="project" value="EnsemblMetazoa"/>
</dbReference>
<feature type="transmembrane region" description="Helical" evidence="6">
    <location>
        <begin position="385"/>
        <end position="402"/>
    </location>
</feature>
<evidence type="ECO:0000313" key="9">
    <source>
        <dbReference type="WBParaSite" id="SRAE_2000408700.1"/>
    </source>
</evidence>
<feature type="transmembrane region" description="Helical" evidence="6">
    <location>
        <begin position="447"/>
        <end position="468"/>
    </location>
</feature>
<reference evidence="9" key="2">
    <citation type="submission" date="2020-12" db="UniProtKB">
        <authorList>
            <consortium name="WormBaseParasite"/>
        </authorList>
    </citation>
    <scope>IDENTIFICATION</scope>
</reference>
<dbReference type="RefSeq" id="XP_024508638.1">
    <property type="nucleotide sequence ID" value="XM_024642914.1"/>
</dbReference>
<dbReference type="Pfam" id="PF01566">
    <property type="entry name" value="Nramp"/>
    <property type="match status" value="1"/>
</dbReference>
<accession>A0A090LMN9</accession>
<evidence type="ECO:0000256" key="6">
    <source>
        <dbReference type="SAM" id="Phobius"/>
    </source>
</evidence>
<dbReference type="OrthoDB" id="409173at2759"/>
<evidence type="ECO:0000313" key="8">
    <source>
        <dbReference type="Proteomes" id="UP000035682"/>
    </source>
</evidence>
<proteinExistence type="inferred from homology"/>
<evidence type="ECO:0000313" key="10">
    <source>
        <dbReference type="WormBase" id="SRAE_2000408700"/>
    </source>
</evidence>
<dbReference type="CTD" id="36381808"/>
<evidence type="ECO:0000256" key="3">
    <source>
        <dbReference type="ARBA" id="ARBA00022692"/>
    </source>
</evidence>
<name>A0A090LMN9_STRRB</name>
<keyword evidence="4 6" id="KW-1133">Transmembrane helix</keyword>
<dbReference type="GeneID" id="36381808"/>
<keyword evidence="8" id="KW-1185">Reference proteome</keyword>
<keyword evidence="5 6" id="KW-0472">Membrane</keyword>
<dbReference type="PANTHER" id="PTHR11706:SF32">
    <property type="entry name" value="NRAMP-LIKE TRANSPORTER SMF-3"/>
    <property type="match status" value="1"/>
</dbReference>
<dbReference type="PANTHER" id="PTHR11706">
    <property type="entry name" value="SOLUTE CARRIER PROTEIN FAMILY 11 MEMBER"/>
    <property type="match status" value="1"/>
</dbReference>
<dbReference type="OMA" id="EPRETAY"/>
<evidence type="ECO:0000256" key="5">
    <source>
        <dbReference type="ARBA" id="ARBA00023136"/>
    </source>
</evidence>
<dbReference type="GO" id="GO:0005381">
    <property type="term" value="F:iron ion transmembrane transporter activity"/>
    <property type="evidence" value="ECO:0007669"/>
    <property type="project" value="TreeGrafter"/>
</dbReference>
<organism evidence="7">
    <name type="scientific">Strongyloides ratti</name>
    <name type="common">Parasitic roundworm</name>
    <dbReference type="NCBI Taxonomy" id="34506"/>
    <lineage>
        <taxon>Eukaryota</taxon>
        <taxon>Metazoa</taxon>
        <taxon>Ecdysozoa</taxon>
        <taxon>Nematoda</taxon>
        <taxon>Chromadorea</taxon>
        <taxon>Rhabditida</taxon>
        <taxon>Tylenchina</taxon>
        <taxon>Panagrolaimomorpha</taxon>
        <taxon>Strongyloidoidea</taxon>
        <taxon>Strongyloididae</taxon>
        <taxon>Strongyloides</taxon>
    </lineage>
</organism>
<dbReference type="NCBIfam" id="TIGR01197">
    <property type="entry name" value="nramp"/>
    <property type="match status" value="1"/>
</dbReference>
<feature type="transmembrane region" description="Helical" evidence="6">
    <location>
        <begin position="414"/>
        <end position="435"/>
    </location>
</feature>
<evidence type="ECO:0000256" key="1">
    <source>
        <dbReference type="ARBA" id="ARBA00004141"/>
    </source>
</evidence>
<dbReference type="GO" id="GO:0010008">
    <property type="term" value="C:endosome membrane"/>
    <property type="evidence" value="ECO:0007669"/>
    <property type="project" value="TreeGrafter"/>
</dbReference>
<dbReference type="EMBL" id="LN609529">
    <property type="protein sequence ID" value="CEF69438.1"/>
    <property type="molecule type" value="Genomic_DNA"/>
</dbReference>
<feature type="transmembrane region" description="Helical" evidence="6">
    <location>
        <begin position="115"/>
        <end position="142"/>
    </location>
</feature>
<feature type="transmembrane region" description="Helical" evidence="6">
    <location>
        <begin position="221"/>
        <end position="243"/>
    </location>
</feature>
<dbReference type="NCBIfam" id="NF037982">
    <property type="entry name" value="Nramp_1"/>
    <property type="match status" value="1"/>
</dbReference>